<accession>A0A6J4JCS0</accession>
<evidence type="ECO:0000313" key="1">
    <source>
        <dbReference type="EMBL" id="CAA9276825.1"/>
    </source>
</evidence>
<sequence length="151" mass="16282">MTGSSTESDPQDRLEQMILELAAIGPVVFVFGPGWLTAHLGGSIAPTFAGRGADRRWRVEVGEEDKSVLSVKVSEITGVAFVRGPSPFPKFLGQESLVVDFVGTDGRSTLHCYLAGLYGNGRMDAEKLEAWGDLRSRFSADLERIKGPPSV</sequence>
<dbReference type="InterPro" id="IPR053733">
    <property type="entry name" value="Heme_Transport_Util_sf"/>
</dbReference>
<dbReference type="Gene3D" id="3.40.1570.10">
    <property type="entry name" value="HemS/ChuS/ChuX like domains"/>
    <property type="match status" value="1"/>
</dbReference>
<protein>
    <submittedName>
        <fullName evidence="1">Uncharacterized protein</fullName>
    </submittedName>
</protein>
<reference evidence="1" key="1">
    <citation type="submission" date="2020-02" db="EMBL/GenBank/DDBJ databases">
        <authorList>
            <person name="Meier V. D."/>
        </authorList>
    </citation>
    <scope>NUCLEOTIDE SEQUENCE</scope>
    <source>
        <strain evidence="1">AVDCRST_MAG10</strain>
    </source>
</reference>
<name>A0A6J4JCS0_9ACTN</name>
<dbReference type="AlphaFoldDB" id="A0A6J4JCS0"/>
<gene>
    <name evidence="1" type="ORF">AVDCRST_MAG10-3638</name>
</gene>
<organism evidence="1">
    <name type="scientific">uncultured Acidimicrobiales bacterium</name>
    <dbReference type="NCBI Taxonomy" id="310071"/>
    <lineage>
        <taxon>Bacteria</taxon>
        <taxon>Bacillati</taxon>
        <taxon>Actinomycetota</taxon>
        <taxon>Acidimicrobiia</taxon>
        <taxon>Acidimicrobiales</taxon>
        <taxon>environmental samples</taxon>
    </lineage>
</organism>
<proteinExistence type="predicted"/>
<dbReference type="EMBL" id="CADCTB010000218">
    <property type="protein sequence ID" value="CAA9276825.1"/>
    <property type="molecule type" value="Genomic_DNA"/>
</dbReference>